<protein>
    <submittedName>
        <fullName evidence="3">Dihydroorotase</fullName>
        <ecNumber evidence="3">3.5.2.3</ecNumber>
    </submittedName>
</protein>
<name>A0A645JDH8_9ZZZZ</name>
<accession>A0A645JDH8</accession>
<dbReference type="InterPro" id="IPR050138">
    <property type="entry name" value="DHOase/Allantoinase_Hydrolase"/>
</dbReference>
<dbReference type="PANTHER" id="PTHR43668:SF2">
    <property type="entry name" value="ALLANTOINASE"/>
    <property type="match status" value="1"/>
</dbReference>
<evidence type="ECO:0000259" key="2">
    <source>
        <dbReference type="Pfam" id="PF12890"/>
    </source>
</evidence>
<organism evidence="3">
    <name type="scientific">bioreactor metagenome</name>
    <dbReference type="NCBI Taxonomy" id="1076179"/>
    <lineage>
        <taxon>unclassified sequences</taxon>
        <taxon>metagenomes</taxon>
        <taxon>ecological metagenomes</taxon>
    </lineage>
</organism>
<reference evidence="3" key="1">
    <citation type="submission" date="2019-08" db="EMBL/GenBank/DDBJ databases">
        <authorList>
            <person name="Kucharzyk K."/>
            <person name="Murdoch R.W."/>
            <person name="Higgins S."/>
            <person name="Loffler F."/>
        </authorList>
    </citation>
    <scope>NUCLEOTIDE SEQUENCE</scope>
</reference>
<gene>
    <name evidence="3" type="primary">pyrC_45</name>
    <name evidence="3" type="ORF">SDC9_208864</name>
</gene>
<dbReference type="GO" id="GO:0004038">
    <property type="term" value="F:allantoinase activity"/>
    <property type="evidence" value="ECO:0007669"/>
    <property type="project" value="TreeGrafter"/>
</dbReference>
<dbReference type="InterPro" id="IPR032466">
    <property type="entry name" value="Metal_Hydrolase"/>
</dbReference>
<dbReference type="AlphaFoldDB" id="A0A645JDH8"/>
<dbReference type="InterPro" id="IPR024403">
    <property type="entry name" value="DHOase_cat"/>
</dbReference>
<proteinExistence type="predicted"/>
<dbReference type="EC" id="3.5.2.3" evidence="3"/>
<dbReference type="Gene3D" id="3.20.20.140">
    <property type="entry name" value="Metal-dependent hydrolases"/>
    <property type="match status" value="1"/>
</dbReference>
<sequence length="96" mass="10097">MRAIGTELGEADSVIDAAGKTIFPGFIDLHCHLREPGQEYKEDILSGTRAAAKGGYTAVCCMPNTVPPMDNAAVCALVLEKARRACTKVYPVGAAT</sequence>
<comment type="caution">
    <text evidence="3">The sequence shown here is derived from an EMBL/GenBank/DDBJ whole genome shotgun (WGS) entry which is preliminary data.</text>
</comment>
<evidence type="ECO:0000256" key="1">
    <source>
        <dbReference type="ARBA" id="ARBA00022975"/>
    </source>
</evidence>
<keyword evidence="3" id="KW-0378">Hydrolase</keyword>
<dbReference type="GO" id="GO:0004151">
    <property type="term" value="F:dihydroorotase activity"/>
    <property type="evidence" value="ECO:0007669"/>
    <property type="project" value="UniProtKB-EC"/>
</dbReference>
<dbReference type="Gene3D" id="2.30.40.10">
    <property type="entry name" value="Urease, subunit C, domain 1"/>
    <property type="match status" value="1"/>
</dbReference>
<keyword evidence="1" id="KW-0665">Pyrimidine biosynthesis</keyword>
<feature type="domain" description="Dihydroorotase catalytic" evidence="2">
    <location>
        <begin position="19"/>
        <end position="74"/>
    </location>
</feature>
<dbReference type="InterPro" id="IPR011059">
    <property type="entry name" value="Metal-dep_hydrolase_composite"/>
</dbReference>
<dbReference type="GO" id="GO:0006145">
    <property type="term" value="P:purine nucleobase catabolic process"/>
    <property type="evidence" value="ECO:0007669"/>
    <property type="project" value="TreeGrafter"/>
</dbReference>
<dbReference type="SUPFAM" id="SSF51338">
    <property type="entry name" value="Composite domain of metallo-dependent hydrolases"/>
    <property type="match status" value="1"/>
</dbReference>
<evidence type="ECO:0000313" key="3">
    <source>
        <dbReference type="EMBL" id="MPN61130.1"/>
    </source>
</evidence>
<dbReference type="Pfam" id="PF12890">
    <property type="entry name" value="DHOase"/>
    <property type="match status" value="1"/>
</dbReference>
<dbReference type="GO" id="GO:0005737">
    <property type="term" value="C:cytoplasm"/>
    <property type="evidence" value="ECO:0007669"/>
    <property type="project" value="TreeGrafter"/>
</dbReference>
<dbReference type="SUPFAM" id="SSF51556">
    <property type="entry name" value="Metallo-dependent hydrolases"/>
    <property type="match status" value="1"/>
</dbReference>
<dbReference type="PANTHER" id="PTHR43668">
    <property type="entry name" value="ALLANTOINASE"/>
    <property type="match status" value="1"/>
</dbReference>
<dbReference type="EMBL" id="VSSQ01137311">
    <property type="protein sequence ID" value="MPN61130.1"/>
    <property type="molecule type" value="Genomic_DNA"/>
</dbReference>